<evidence type="ECO:0000313" key="8">
    <source>
        <dbReference type="Proteomes" id="UP000282759"/>
    </source>
</evidence>
<evidence type="ECO:0000313" key="7">
    <source>
        <dbReference type="EMBL" id="RVU01714.1"/>
    </source>
</evidence>
<evidence type="ECO:0000256" key="1">
    <source>
        <dbReference type="ARBA" id="ARBA00004167"/>
    </source>
</evidence>
<evidence type="ECO:0000256" key="4">
    <source>
        <dbReference type="ARBA" id="ARBA00023136"/>
    </source>
</evidence>
<dbReference type="OrthoDB" id="1112758at2"/>
<keyword evidence="4 5" id="KW-0472">Membrane</keyword>
<dbReference type="Pfam" id="PF13715">
    <property type="entry name" value="CarbopepD_reg_2"/>
    <property type="match status" value="1"/>
</dbReference>
<reference evidence="7 8" key="1">
    <citation type="submission" date="2019-01" db="EMBL/GenBank/DDBJ databases">
        <authorList>
            <person name="Chen W.-M."/>
        </authorList>
    </citation>
    <scope>NUCLEOTIDE SEQUENCE [LARGE SCALE GENOMIC DNA]</scope>
    <source>
        <strain evidence="7 8">YBJ-36</strain>
    </source>
</reference>
<protein>
    <submittedName>
        <fullName evidence="7">TonB family protein</fullName>
    </submittedName>
</protein>
<dbReference type="Gene3D" id="3.30.1150.10">
    <property type="match status" value="1"/>
</dbReference>
<evidence type="ECO:0000256" key="2">
    <source>
        <dbReference type="ARBA" id="ARBA00022692"/>
    </source>
</evidence>
<dbReference type="SUPFAM" id="SSF49464">
    <property type="entry name" value="Carboxypeptidase regulatory domain-like"/>
    <property type="match status" value="1"/>
</dbReference>
<keyword evidence="3 5" id="KW-1133">Transmembrane helix</keyword>
<dbReference type="InterPro" id="IPR037682">
    <property type="entry name" value="TonB_C"/>
</dbReference>
<sequence length="424" mass="46423">MAKQTDISKQIQQYLSGELDAKAMHRLEREALNDPFLADAIEGYEGVKADQQHNLDDIASRLQDRTQAKVKRLVPWKIISVAASVIVVLTIGGLWFYTDDKVTSKEVMVAMRDKTELKKPETLKSPAPPAENEQAVISAPPVAEPRMTYVRKPRVASVKSPRKNFEAEIHEESPPVDVSALASANFETAKPKDSVSLEDRIVNGFFNDPADKATPVAASKPIEKALQGKVEGVNISQEGSNLHNPKTLNGLVIDNGIPLPGATVKLKGTRVMAQTDAEGKFKIPVDKDKSELEITSIGYLSQNVSVKKQDTLLIAMQPNKQSLNEVVVVGYGTKKQHKAMPADGWKEFNNYLKDEAKSPDGKEGTVKLSFVVQPNGDLTEFKILKSVSKQTDEAAIDLIKDGPTWLSSSNGKPETVTISIKFTL</sequence>
<dbReference type="Pfam" id="PF03544">
    <property type="entry name" value="TonB_C"/>
    <property type="match status" value="1"/>
</dbReference>
<dbReference type="SUPFAM" id="SSF74653">
    <property type="entry name" value="TolA/TonB C-terminal domain"/>
    <property type="match status" value="1"/>
</dbReference>
<keyword evidence="8" id="KW-1185">Reference proteome</keyword>
<dbReference type="GO" id="GO:0016020">
    <property type="term" value="C:membrane"/>
    <property type="evidence" value="ECO:0007669"/>
    <property type="project" value="UniProtKB-SubCell"/>
</dbReference>
<dbReference type="InterPro" id="IPR008969">
    <property type="entry name" value="CarboxyPept-like_regulatory"/>
</dbReference>
<dbReference type="EMBL" id="SACK01000002">
    <property type="protein sequence ID" value="RVU01714.1"/>
    <property type="molecule type" value="Genomic_DNA"/>
</dbReference>
<dbReference type="Proteomes" id="UP000282759">
    <property type="component" value="Unassembled WGS sequence"/>
</dbReference>
<dbReference type="GO" id="GO:0055085">
    <property type="term" value="P:transmembrane transport"/>
    <property type="evidence" value="ECO:0007669"/>
    <property type="project" value="InterPro"/>
</dbReference>
<proteinExistence type="predicted"/>
<feature type="domain" description="TonB C-terminal" evidence="6">
    <location>
        <begin position="361"/>
        <end position="424"/>
    </location>
</feature>
<comment type="caution">
    <text evidence="7">The sequence shown here is derived from an EMBL/GenBank/DDBJ whole genome shotgun (WGS) entry which is preliminary data.</text>
</comment>
<gene>
    <name evidence="7" type="ORF">EOD41_07060</name>
</gene>
<organism evidence="7 8">
    <name type="scientific">Mucilaginibacter limnophilus</name>
    <dbReference type="NCBI Taxonomy" id="1932778"/>
    <lineage>
        <taxon>Bacteria</taxon>
        <taxon>Pseudomonadati</taxon>
        <taxon>Bacteroidota</taxon>
        <taxon>Sphingobacteriia</taxon>
        <taxon>Sphingobacteriales</taxon>
        <taxon>Sphingobacteriaceae</taxon>
        <taxon>Mucilaginibacter</taxon>
    </lineage>
</organism>
<name>A0A3S2WZE8_9SPHI</name>
<dbReference type="NCBIfam" id="TIGR01352">
    <property type="entry name" value="tonB_Cterm"/>
    <property type="match status" value="1"/>
</dbReference>
<dbReference type="AlphaFoldDB" id="A0A3S2WZE8"/>
<dbReference type="Gene3D" id="2.60.40.1120">
    <property type="entry name" value="Carboxypeptidase-like, regulatory domain"/>
    <property type="match status" value="1"/>
</dbReference>
<comment type="subcellular location">
    <subcellularLocation>
        <location evidence="1">Membrane</location>
        <topology evidence="1">Single-pass membrane protein</topology>
    </subcellularLocation>
</comment>
<evidence type="ECO:0000259" key="6">
    <source>
        <dbReference type="Pfam" id="PF03544"/>
    </source>
</evidence>
<evidence type="ECO:0000256" key="3">
    <source>
        <dbReference type="ARBA" id="ARBA00022989"/>
    </source>
</evidence>
<dbReference type="RefSeq" id="WP_127704079.1">
    <property type="nucleotide sequence ID" value="NZ_SACK01000002.1"/>
</dbReference>
<keyword evidence="2 5" id="KW-0812">Transmembrane</keyword>
<dbReference type="InterPro" id="IPR006260">
    <property type="entry name" value="TonB/TolA_C"/>
</dbReference>
<accession>A0A3S2WZE8</accession>
<evidence type="ECO:0000256" key="5">
    <source>
        <dbReference type="SAM" id="Phobius"/>
    </source>
</evidence>
<feature type="transmembrane region" description="Helical" evidence="5">
    <location>
        <begin position="78"/>
        <end position="97"/>
    </location>
</feature>